<reference evidence="6 7" key="1">
    <citation type="submission" date="2018-12" db="EMBL/GenBank/DDBJ databases">
        <authorList>
            <person name="Yu L."/>
        </authorList>
    </citation>
    <scope>NUCLEOTIDE SEQUENCE [LARGE SCALE GENOMIC DNA]</scope>
    <source>
        <strain evidence="6 7">11S</strain>
    </source>
</reference>
<gene>
    <name evidence="6" type="ORF">EKG36_00045</name>
</gene>
<dbReference type="EMBL" id="RXNS01000001">
    <property type="protein sequence ID" value="RTR06892.1"/>
    <property type="molecule type" value="Genomic_DNA"/>
</dbReference>
<evidence type="ECO:0000313" key="6">
    <source>
        <dbReference type="EMBL" id="RTR06892.1"/>
    </source>
</evidence>
<dbReference type="RefSeq" id="WP_126479747.1">
    <property type="nucleotide sequence ID" value="NZ_RXNS01000001.1"/>
</dbReference>
<keyword evidence="7" id="KW-1185">Reference proteome</keyword>
<keyword evidence="2 4" id="KW-0238">DNA-binding</keyword>
<proteinExistence type="predicted"/>
<dbReference type="GO" id="GO:0003677">
    <property type="term" value="F:DNA binding"/>
    <property type="evidence" value="ECO:0007669"/>
    <property type="project" value="UniProtKB-UniRule"/>
</dbReference>
<dbReference type="PANTHER" id="PTHR47506">
    <property type="entry name" value="TRANSCRIPTIONAL REGULATORY PROTEIN"/>
    <property type="match status" value="1"/>
</dbReference>
<organism evidence="6 7">
    <name type="scientific">Halomonas nitroreducens</name>
    <dbReference type="NCBI Taxonomy" id="447425"/>
    <lineage>
        <taxon>Bacteria</taxon>
        <taxon>Pseudomonadati</taxon>
        <taxon>Pseudomonadota</taxon>
        <taxon>Gammaproteobacteria</taxon>
        <taxon>Oceanospirillales</taxon>
        <taxon>Halomonadaceae</taxon>
        <taxon>Halomonas</taxon>
    </lineage>
</organism>
<dbReference type="PROSITE" id="PS50977">
    <property type="entry name" value="HTH_TETR_2"/>
    <property type="match status" value="1"/>
</dbReference>
<dbReference type="OrthoDB" id="116240at2"/>
<feature type="DNA-binding region" description="H-T-H motif" evidence="4">
    <location>
        <begin position="24"/>
        <end position="43"/>
    </location>
</feature>
<comment type="caution">
    <text evidence="6">The sequence shown here is derived from an EMBL/GenBank/DDBJ whole genome shotgun (WGS) entry which is preliminary data.</text>
</comment>
<name>A0A431V866_9GAMM</name>
<evidence type="ECO:0000313" key="7">
    <source>
        <dbReference type="Proteomes" id="UP000267400"/>
    </source>
</evidence>
<protein>
    <submittedName>
        <fullName evidence="6">TetR/AcrR family transcriptional regulator</fullName>
    </submittedName>
</protein>
<dbReference type="Gene3D" id="1.10.357.10">
    <property type="entry name" value="Tetracycline Repressor, domain 2"/>
    <property type="match status" value="1"/>
</dbReference>
<dbReference type="PANTHER" id="PTHR47506:SF1">
    <property type="entry name" value="HTH-TYPE TRANSCRIPTIONAL REGULATOR YJDC"/>
    <property type="match status" value="1"/>
</dbReference>
<dbReference type="Pfam" id="PF00440">
    <property type="entry name" value="TetR_N"/>
    <property type="match status" value="1"/>
</dbReference>
<evidence type="ECO:0000259" key="5">
    <source>
        <dbReference type="PROSITE" id="PS50977"/>
    </source>
</evidence>
<dbReference type="InterPro" id="IPR036271">
    <property type="entry name" value="Tet_transcr_reg_TetR-rel_C_sf"/>
</dbReference>
<evidence type="ECO:0000256" key="4">
    <source>
        <dbReference type="PROSITE-ProRule" id="PRU00335"/>
    </source>
</evidence>
<keyword evidence="1" id="KW-0805">Transcription regulation</keyword>
<sequence>MAKRDDILATATRLFGEYGYHAVGVDRIRDEAGVSKMTLYHHFPGKEALVEAVLAQRHERFMASLRAAVEAQPTTPERLRAVFDWHARWFASEHFHGCMFLKATEEYAREPASLLALSRCHKAEVAALVEDTLADQQGEAASRLARLVQVTLDGMIVNAYLFGPDAVDDAWEALAPLLALDARPLEREGEADWTRP</sequence>
<feature type="domain" description="HTH tetR-type" evidence="5">
    <location>
        <begin position="1"/>
        <end position="61"/>
    </location>
</feature>
<keyword evidence="3" id="KW-0804">Transcription</keyword>
<dbReference type="SUPFAM" id="SSF46689">
    <property type="entry name" value="Homeodomain-like"/>
    <property type="match status" value="1"/>
</dbReference>
<evidence type="ECO:0000256" key="2">
    <source>
        <dbReference type="ARBA" id="ARBA00023125"/>
    </source>
</evidence>
<evidence type="ECO:0000256" key="1">
    <source>
        <dbReference type="ARBA" id="ARBA00023015"/>
    </source>
</evidence>
<dbReference type="AlphaFoldDB" id="A0A431V866"/>
<dbReference type="SUPFAM" id="SSF48498">
    <property type="entry name" value="Tetracyclin repressor-like, C-terminal domain"/>
    <property type="match status" value="1"/>
</dbReference>
<dbReference type="PRINTS" id="PR00455">
    <property type="entry name" value="HTHTETR"/>
</dbReference>
<dbReference type="FunFam" id="1.10.10.60:FF:000141">
    <property type="entry name" value="TetR family transcriptional regulator"/>
    <property type="match status" value="1"/>
</dbReference>
<accession>A0A431V866</accession>
<dbReference type="InterPro" id="IPR009057">
    <property type="entry name" value="Homeodomain-like_sf"/>
</dbReference>
<evidence type="ECO:0000256" key="3">
    <source>
        <dbReference type="ARBA" id="ARBA00023163"/>
    </source>
</evidence>
<dbReference type="InterPro" id="IPR001647">
    <property type="entry name" value="HTH_TetR"/>
</dbReference>
<dbReference type="Proteomes" id="UP000267400">
    <property type="component" value="Unassembled WGS sequence"/>
</dbReference>